<evidence type="ECO:0000313" key="2">
    <source>
        <dbReference type="EMBL" id="CAD7442511.1"/>
    </source>
</evidence>
<reference evidence="2" key="1">
    <citation type="submission" date="2020-11" db="EMBL/GenBank/DDBJ databases">
        <authorList>
            <person name="Tran Van P."/>
        </authorList>
    </citation>
    <scope>NUCLEOTIDE SEQUENCE</scope>
</reference>
<protein>
    <recommendedName>
        <fullName evidence="1">GPI ethanolamine phosphate transferase 1</fullName>
        <ecNumber evidence="1">2.-.-.-</ecNumber>
    </recommendedName>
</protein>
<comment type="pathway">
    <text evidence="1">Glycolipid biosynthesis; glycosylphosphatidylinositol-anchor biosynthesis.</text>
</comment>
<dbReference type="GO" id="GO:0006506">
    <property type="term" value="P:GPI anchor biosynthetic process"/>
    <property type="evidence" value="ECO:0007669"/>
    <property type="project" value="UniProtKB-UniPathway"/>
</dbReference>
<evidence type="ECO:0000256" key="1">
    <source>
        <dbReference type="RuleBase" id="RU367138"/>
    </source>
</evidence>
<keyword evidence="1" id="KW-0256">Endoplasmic reticulum</keyword>
<dbReference type="GO" id="GO:0005789">
    <property type="term" value="C:endoplasmic reticulum membrane"/>
    <property type="evidence" value="ECO:0007669"/>
    <property type="project" value="UniProtKB-SubCell"/>
</dbReference>
<name>A0A7R9EW91_9NEOP</name>
<dbReference type="EMBL" id="OD565752">
    <property type="protein sequence ID" value="CAD7442511.1"/>
    <property type="molecule type" value="Genomic_DNA"/>
</dbReference>
<keyword evidence="1" id="KW-0337">GPI-anchor biosynthesis</keyword>
<organism evidence="2">
    <name type="scientific">Timema bartmani</name>
    <dbReference type="NCBI Taxonomy" id="61472"/>
    <lineage>
        <taxon>Eukaryota</taxon>
        <taxon>Metazoa</taxon>
        <taxon>Ecdysozoa</taxon>
        <taxon>Arthropoda</taxon>
        <taxon>Hexapoda</taxon>
        <taxon>Insecta</taxon>
        <taxon>Pterygota</taxon>
        <taxon>Neoptera</taxon>
        <taxon>Polyneoptera</taxon>
        <taxon>Phasmatodea</taxon>
        <taxon>Timematodea</taxon>
        <taxon>Timematoidea</taxon>
        <taxon>Timematidae</taxon>
        <taxon>Timema</taxon>
    </lineage>
</organism>
<comment type="function">
    <text evidence="1">Ethanolamine phosphate transferase involved in glycosylphosphatidylinositol-anchor biosynthesis. Transfers ethanolamine phosphate to the first alpha-1,4-linked mannose of the glycosylphosphatidylinositol precursor of GPI-anchor.</text>
</comment>
<dbReference type="EC" id="2.-.-.-" evidence="1"/>
<comment type="subcellular location">
    <subcellularLocation>
        <location evidence="1">Endoplasmic reticulum membrane</location>
        <topology evidence="1">Multi-pass membrane protein</topology>
    </subcellularLocation>
</comment>
<dbReference type="AlphaFoldDB" id="A0A7R9EW91"/>
<dbReference type="PANTHER" id="PTHR12250">
    <property type="entry name" value="PHOSPHATIDYLINOSITOL GLYCAN, CLASS N"/>
    <property type="match status" value="1"/>
</dbReference>
<comment type="similarity">
    <text evidence="1">Belongs to the PIGG/PIGN/PIGO family. PIGN subfamily.</text>
</comment>
<gene>
    <name evidence="2" type="ORF">TBIB3V08_LOCUS4940</name>
</gene>
<dbReference type="InterPro" id="IPR007070">
    <property type="entry name" value="GPI_EtnP_transferase_1"/>
</dbReference>
<keyword evidence="1" id="KW-0808">Transferase</keyword>
<dbReference type="UniPathway" id="UPA00196"/>
<proteinExistence type="inferred from homology"/>
<dbReference type="GO" id="GO:0051377">
    <property type="term" value="F:mannose-ethanolamine phosphotransferase activity"/>
    <property type="evidence" value="ECO:0007669"/>
    <property type="project" value="UniProtKB-UniRule"/>
</dbReference>
<dbReference type="PANTHER" id="PTHR12250:SF0">
    <property type="entry name" value="GPI ETHANOLAMINE PHOSPHATE TRANSFERASE 1"/>
    <property type="match status" value="1"/>
</dbReference>
<sequence length="69" mass="7849">MYGPEVEDFSGKNKTSVLDTWVFDRVELFLHSAKSDPVLLNKLQQDNLVFFLHLLGLDTAGHSHKPHSK</sequence>
<accession>A0A7R9EW91</accession>